<accession>A0AAN7WSW9</accession>
<protein>
    <submittedName>
        <fullName evidence="1">Uncharacterized protein</fullName>
    </submittedName>
</protein>
<sequence>MKICCRFMQMERWNQAAACRDFGDPVSITRLLPLTPNTLASFLHPSLSSSLTPPFLLLVSGRESKISLNQHNALGGRC</sequence>
<dbReference type="EMBL" id="JAUZQC010000025">
    <property type="protein sequence ID" value="KAK5848347.1"/>
    <property type="molecule type" value="Genomic_DNA"/>
</dbReference>
<name>A0AAN7WSW9_ELEMC</name>
<dbReference type="AlphaFoldDB" id="A0AAN7WSW9"/>
<proteinExistence type="predicted"/>
<organism evidence="1 2">
    <name type="scientific">Eleginops maclovinus</name>
    <name type="common">Patagonian blennie</name>
    <name type="synonym">Eleginus maclovinus</name>
    <dbReference type="NCBI Taxonomy" id="56733"/>
    <lineage>
        <taxon>Eukaryota</taxon>
        <taxon>Metazoa</taxon>
        <taxon>Chordata</taxon>
        <taxon>Craniata</taxon>
        <taxon>Vertebrata</taxon>
        <taxon>Euteleostomi</taxon>
        <taxon>Actinopterygii</taxon>
        <taxon>Neopterygii</taxon>
        <taxon>Teleostei</taxon>
        <taxon>Neoteleostei</taxon>
        <taxon>Acanthomorphata</taxon>
        <taxon>Eupercaria</taxon>
        <taxon>Perciformes</taxon>
        <taxon>Notothenioidei</taxon>
        <taxon>Eleginopidae</taxon>
        <taxon>Eleginops</taxon>
    </lineage>
</organism>
<evidence type="ECO:0000313" key="1">
    <source>
        <dbReference type="EMBL" id="KAK5848347.1"/>
    </source>
</evidence>
<keyword evidence="2" id="KW-1185">Reference proteome</keyword>
<reference evidence="1 2" key="2">
    <citation type="journal article" date="2023" name="Mol. Biol. Evol.">
        <title>Genomics of Secondarily Temperate Adaptation in the Only Non-Antarctic Icefish.</title>
        <authorList>
            <person name="Rivera-Colon A.G."/>
            <person name="Rayamajhi N."/>
            <person name="Minhas B.F."/>
            <person name="Madrigal G."/>
            <person name="Bilyk K.T."/>
            <person name="Yoon V."/>
            <person name="Hune M."/>
            <person name="Gregory S."/>
            <person name="Cheng C.H.C."/>
            <person name="Catchen J.M."/>
        </authorList>
    </citation>
    <scope>NUCLEOTIDE SEQUENCE [LARGE SCALE GENOMIC DNA]</scope>
    <source>
        <strain evidence="1">JMC-PN-2008</strain>
    </source>
</reference>
<evidence type="ECO:0000313" key="2">
    <source>
        <dbReference type="Proteomes" id="UP001346869"/>
    </source>
</evidence>
<gene>
    <name evidence="1" type="ORF">PBY51_005971</name>
</gene>
<comment type="caution">
    <text evidence="1">The sequence shown here is derived from an EMBL/GenBank/DDBJ whole genome shotgun (WGS) entry which is preliminary data.</text>
</comment>
<reference evidence="1 2" key="1">
    <citation type="journal article" date="2023" name="Genes (Basel)">
        <title>Chromosome-Level Genome Assembly and Circadian Gene Repertoire of the Patagonia Blennie Eleginops maclovinus-The Closest Ancestral Proxy of Antarctic Cryonotothenioids.</title>
        <authorList>
            <person name="Cheng C.C."/>
            <person name="Rivera-Colon A.G."/>
            <person name="Minhas B.F."/>
            <person name="Wilson L."/>
            <person name="Rayamajhi N."/>
            <person name="Vargas-Chacoff L."/>
            <person name="Catchen J.M."/>
        </authorList>
    </citation>
    <scope>NUCLEOTIDE SEQUENCE [LARGE SCALE GENOMIC DNA]</scope>
    <source>
        <strain evidence="1">JMC-PN-2008</strain>
    </source>
</reference>
<dbReference type="Proteomes" id="UP001346869">
    <property type="component" value="Unassembled WGS sequence"/>
</dbReference>